<protein>
    <submittedName>
        <fullName evidence="2">Uncharacterized protein</fullName>
    </submittedName>
</protein>
<keyword evidence="1" id="KW-0472">Membrane</keyword>
<feature type="transmembrane region" description="Helical" evidence="1">
    <location>
        <begin position="35"/>
        <end position="57"/>
    </location>
</feature>
<organism evidence="2 3">
    <name type="scientific">Rhodococcoides corynebacterioides</name>
    <dbReference type="NCBI Taxonomy" id="53972"/>
    <lineage>
        <taxon>Bacteria</taxon>
        <taxon>Bacillati</taxon>
        <taxon>Actinomycetota</taxon>
        <taxon>Actinomycetes</taxon>
        <taxon>Mycobacteriales</taxon>
        <taxon>Nocardiaceae</taxon>
        <taxon>Rhodococcoides</taxon>
    </lineage>
</organism>
<keyword evidence="3" id="KW-1185">Reference proteome</keyword>
<sequence>MATTWERWERCAYGIPAAVGVAGGAYVGGRFGGLISAGFGAVVGVALSLFVGVGAYLGGRWALALLGGIAARLWDRVLFAVSTTVGVWLFVVPGLLFIPSGMSGRELSMAVAFTGAPAFVCSALYAPQKVPRS</sequence>
<reference evidence="2 3" key="1">
    <citation type="submission" date="2021-01" db="EMBL/GenBank/DDBJ databases">
        <title>Genomics of switchgrass bacterial isolates.</title>
        <authorList>
            <person name="Shade A."/>
        </authorList>
    </citation>
    <scope>NUCLEOTIDE SEQUENCE [LARGE SCALE GENOMIC DNA]</scope>
    <source>
        <strain evidence="2 3">PvP111</strain>
    </source>
</reference>
<proteinExistence type="predicted"/>
<feature type="transmembrane region" description="Helical" evidence="1">
    <location>
        <begin position="12"/>
        <end position="29"/>
    </location>
</feature>
<dbReference type="Proteomes" id="UP000703038">
    <property type="component" value="Unassembled WGS sequence"/>
</dbReference>
<dbReference type="RefSeq" id="WP_204868565.1">
    <property type="nucleotide sequence ID" value="NZ_JAFBBK010000001.1"/>
</dbReference>
<name>A0ABS2KUA5_9NOCA</name>
<accession>A0ABS2KUA5</accession>
<keyword evidence="1" id="KW-0812">Transmembrane</keyword>
<evidence type="ECO:0000313" key="3">
    <source>
        <dbReference type="Proteomes" id="UP000703038"/>
    </source>
</evidence>
<gene>
    <name evidence="2" type="ORF">JOE42_002263</name>
</gene>
<comment type="caution">
    <text evidence="2">The sequence shown here is derived from an EMBL/GenBank/DDBJ whole genome shotgun (WGS) entry which is preliminary data.</text>
</comment>
<feature type="transmembrane region" description="Helical" evidence="1">
    <location>
        <begin position="107"/>
        <end position="126"/>
    </location>
</feature>
<evidence type="ECO:0000313" key="2">
    <source>
        <dbReference type="EMBL" id="MBM7415530.1"/>
    </source>
</evidence>
<evidence type="ECO:0000256" key="1">
    <source>
        <dbReference type="SAM" id="Phobius"/>
    </source>
</evidence>
<dbReference type="EMBL" id="JAFBBK010000001">
    <property type="protein sequence ID" value="MBM7415530.1"/>
    <property type="molecule type" value="Genomic_DNA"/>
</dbReference>
<feature type="transmembrane region" description="Helical" evidence="1">
    <location>
        <begin position="77"/>
        <end position="101"/>
    </location>
</feature>
<keyword evidence="1" id="KW-1133">Transmembrane helix</keyword>